<dbReference type="InterPro" id="IPR000014">
    <property type="entry name" value="PAS"/>
</dbReference>
<dbReference type="SUPFAM" id="SSF55874">
    <property type="entry name" value="ATPase domain of HSP90 chaperone/DNA topoisomerase II/histidine kinase"/>
    <property type="match status" value="1"/>
</dbReference>
<dbReference type="Gene3D" id="3.40.50.2300">
    <property type="match status" value="1"/>
</dbReference>
<dbReference type="InterPro" id="IPR011006">
    <property type="entry name" value="CheY-like_superfamily"/>
</dbReference>
<dbReference type="SMART" id="SM00387">
    <property type="entry name" value="HATPase_c"/>
    <property type="match status" value="1"/>
</dbReference>
<feature type="domain" description="PAS" evidence="11">
    <location>
        <begin position="781"/>
        <end position="829"/>
    </location>
</feature>
<evidence type="ECO:0000256" key="6">
    <source>
        <dbReference type="ARBA" id="ARBA00023012"/>
    </source>
</evidence>
<dbReference type="SMART" id="SM00086">
    <property type="entry name" value="PAC"/>
    <property type="match status" value="3"/>
</dbReference>
<keyword evidence="4" id="KW-0808">Transferase</keyword>
<evidence type="ECO:0000313" key="14">
    <source>
        <dbReference type="Proteomes" id="UP000008206"/>
    </source>
</evidence>
<dbReference type="SUPFAM" id="SSF52172">
    <property type="entry name" value="CheY-like"/>
    <property type="match status" value="1"/>
</dbReference>
<dbReference type="SUPFAM" id="SSF55785">
    <property type="entry name" value="PYP-like sensor domain (PAS domain)"/>
    <property type="match status" value="4"/>
</dbReference>
<dbReference type="InterPro" id="IPR003661">
    <property type="entry name" value="HisK_dim/P_dom"/>
</dbReference>
<comment type="catalytic activity">
    <reaction evidence="1">
        <text>ATP + protein L-histidine = ADP + protein N-phospho-L-histidine.</text>
        <dbReference type="EC" id="2.7.13.3"/>
    </reaction>
</comment>
<dbReference type="InterPro" id="IPR013655">
    <property type="entry name" value="PAS_fold_3"/>
</dbReference>
<dbReference type="InterPro" id="IPR013767">
    <property type="entry name" value="PAS_fold"/>
</dbReference>
<keyword evidence="8" id="KW-0175">Coiled coil</keyword>
<dbReference type="SUPFAM" id="SSF55781">
    <property type="entry name" value="GAF domain-like"/>
    <property type="match status" value="1"/>
</dbReference>
<dbReference type="InterPro" id="IPR001610">
    <property type="entry name" value="PAC"/>
</dbReference>
<dbReference type="CDD" id="cd00130">
    <property type="entry name" value="PAS"/>
    <property type="match status" value="4"/>
</dbReference>
<dbReference type="KEGG" id="cyj:Cyan7822_4051"/>
<evidence type="ECO:0000256" key="1">
    <source>
        <dbReference type="ARBA" id="ARBA00000085"/>
    </source>
</evidence>
<dbReference type="Gene3D" id="3.30.450.20">
    <property type="entry name" value="PAS domain"/>
    <property type="match status" value="4"/>
</dbReference>
<dbReference type="SMART" id="SM00388">
    <property type="entry name" value="HisKA"/>
    <property type="match status" value="1"/>
</dbReference>
<dbReference type="eggNOG" id="COG2205">
    <property type="taxonomic scope" value="Bacteria"/>
</dbReference>
<reference evidence="14" key="1">
    <citation type="journal article" date="2011" name="MBio">
        <title>Novel metabolic attributes of the genus Cyanothece, comprising a group of unicellular nitrogen-fixing Cyanobacteria.</title>
        <authorList>
            <person name="Bandyopadhyay A."/>
            <person name="Elvitigala T."/>
            <person name="Welsh E."/>
            <person name="Stockel J."/>
            <person name="Liberton M."/>
            <person name="Min H."/>
            <person name="Sherman L.A."/>
            <person name="Pakrasi H.B."/>
        </authorList>
    </citation>
    <scope>NUCLEOTIDE SEQUENCE [LARGE SCALE GENOMIC DNA]</scope>
    <source>
        <strain evidence="14">PCC 7822</strain>
    </source>
</reference>
<sequence>MENPTKANILLVDDQPTHLILIEKLIKDLKHNVIIANSGQEVLNYLRFHKQELAAIILDVNMPGMNGFQVAEKIKALPEHQETPIIFLTGTDFNDISKYKGYNLGAIDYLSKPVDIQILRYKISSLIEIFQHKKYLKQQAEELAITNVSLHNQVVKIQAIEQYLNQVNLNLEKLVEQRTAQLQKVNSELQQEIQQRRHIEEVLRMIALSFSRKSGKDFFCSLVEYLAKAEEVDYAFVVELTSNSHFLKPVAIYPEEALTANIIFDLKNGPCEEVLKNGFSVYENQVLIKFPNHKLVQNLQIESYAGITLFNSENQPLGILGIMSKQPLNKPELTTEILKIFAVRTELELQQQKTAKILQDSENLHRLILTNISDSVFITDDQGFFTFICPNTEQIFGYDYQEIKFMKNIKNLLGDIFDTQQELTQFEKIINLEKVIINKFGERRVLLINIQQVSIAQGTILYTCREITHRKKAEEILQDREEQFRQLAENIRDVFFIHDSHSYQLIYISPAFEKIWGIKQEKVYEDSLIWMNSIYPEDREKVINKVKQEQANQPTQLEYRIVKPNQEIRWIRVRSFPVFNNLGEVYRIVGIAEDITERKQADQLIYESEQRYRNLINNLHAGVIVHGSDSQILLCNSKAVELLGIERECLLEKTALDPVWHFLKEDGSLMSLKDYPVNQVIATKKSLTNYVVGVIRKNSKTLIWGLVNAFPELDIEGNLTQIVVTFFDITERQETELKLQKMNEELELKIEERTYHLHQANQQLRLEIFEREQAELALEENKAFLRNVIDNVPSMIFVKDADSRVILANNFLAKFYNKSIDQIEGQQHIEFVPDLADQKKFLQEDQQVFKSLETLLIPEQTITLPSGEVRYFQTSKTPLISIDGKVKYLLGVATDITERKNFEQQLEIALAQEKELHKLKIQFIDLISHEFRTPLTAILGSAEFVERHGEQLKAEKKEKHLRNILLAGRRLNELVDDVLSISRAESGKLEFNPTPLDFVEFCQNLIEEIQFGFAKNHHIELLLKGFVPEKDCNICYLDEKCLRHILINLLSNATKYSAVDSLIQLSLDCQEQQIIFQISDQGIGIPLEDQSLLFEPFYRANNVHTIPGTGLGLKIVQTYVTLHKGKVEFISEEGEGTTFTVTLPRYKNLQSYG</sequence>
<dbReference type="InterPro" id="IPR013656">
    <property type="entry name" value="PAS_4"/>
</dbReference>
<feature type="domain" description="PAC" evidence="12">
    <location>
        <begin position="850"/>
        <end position="908"/>
    </location>
</feature>
<feature type="domain" description="Response regulatory" evidence="10">
    <location>
        <begin position="8"/>
        <end position="127"/>
    </location>
</feature>
<dbReference type="PANTHER" id="PTHR43047">
    <property type="entry name" value="TWO-COMPONENT HISTIDINE PROTEIN KINASE"/>
    <property type="match status" value="1"/>
</dbReference>
<dbReference type="STRING" id="497965.Cyan7822_4051"/>
<name>E0U6T7_GLOV7</name>
<gene>
    <name evidence="13" type="ordered locus">Cyan7822_4051</name>
</gene>
<keyword evidence="3 7" id="KW-0597">Phosphoprotein</keyword>
<dbReference type="PANTHER" id="PTHR43047:SF72">
    <property type="entry name" value="OSMOSENSING HISTIDINE PROTEIN KINASE SLN1"/>
    <property type="match status" value="1"/>
</dbReference>
<evidence type="ECO:0000256" key="4">
    <source>
        <dbReference type="ARBA" id="ARBA00022679"/>
    </source>
</evidence>
<dbReference type="GO" id="GO:0000155">
    <property type="term" value="F:phosphorelay sensor kinase activity"/>
    <property type="evidence" value="ECO:0007669"/>
    <property type="project" value="InterPro"/>
</dbReference>
<dbReference type="InterPro" id="IPR003594">
    <property type="entry name" value="HATPase_dom"/>
</dbReference>
<feature type="domain" description="PAS" evidence="11">
    <location>
        <begin position="361"/>
        <end position="403"/>
    </location>
</feature>
<evidence type="ECO:0000256" key="2">
    <source>
        <dbReference type="ARBA" id="ARBA00012438"/>
    </source>
</evidence>
<dbReference type="RefSeq" id="WP_013324042.1">
    <property type="nucleotide sequence ID" value="NC_014501.1"/>
</dbReference>
<dbReference type="GO" id="GO:0006355">
    <property type="term" value="P:regulation of DNA-templated transcription"/>
    <property type="evidence" value="ECO:0007669"/>
    <property type="project" value="InterPro"/>
</dbReference>
<dbReference type="Pfam" id="PF00989">
    <property type="entry name" value="PAS"/>
    <property type="match status" value="1"/>
</dbReference>
<feature type="coiled-coil region" evidence="8">
    <location>
        <begin position="157"/>
        <end position="202"/>
    </location>
</feature>
<dbReference type="PROSITE" id="PS50113">
    <property type="entry name" value="PAC"/>
    <property type="match status" value="3"/>
</dbReference>
<dbReference type="Pfam" id="PF08447">
    <property type="entry name" value="PAS_3"/>
    <property type="match status" value="1"/>
</dbReference>
<dbReference type="Pfam" id="PF00512">
    <property type="entry name" value="HisKA"/>
    <property type="match status" value="1"/>
</dbReference>
<keyword evidence="14" id="KW-1185">Reference proteome</keyword>
<dbReference type="GO" id="GO:0005886">
    <property type="term" value="C:plasma membrane"/>
    <property type="evidence" value="ECO:0007669"/>
    <property type="project" value="TreeGrafter"/>
</dbReference>
<dbReference type="EMBL" id="CP002198">
    <property type="protein sequence ID" value="ADN15974.1"/>
    <property type="molecule type" value="Genomic_DNA"/>
</dbReference>
<evidence type="ECO:0000256" key="8">
    <source>
        <dbReference type="SAM" id="Coils"/>
    </source>
</evidence>
<dbReference type="GO" id="GO:0009927">
    <property type="term" value="F:histidine phosphotransfer kinase activity"/>
    <property type="evidence" value="ECO:0007669"/>
    <property type="project" value="TreeGrafter"/>
</dbReference>
<dbReference type="Proteomes" id="UP000008206">
    <property type="component" value="Chromosome"/>
</dbReference>
<dbReference type="eggNOG" id="COG3437">
    <property type="taxonomic scope" value="Bacteria"/>
</dbReference>
<dbReference type="Pfam" id="PF02518">
    <property type="entry name" value="HATPase_c"/>
    <property type="match status" value="1"/>
</dbReference>
<dbReference type="InterPro" id="IPR000700">
    <property type="entry name" value="PAS-assoc_C"/>
</dbReference>
<dbReference type="eggNOG" id="COG2202">
    <property type="taxonomic scope" value="Bacteria"/>
</dbReference>
<feature type="domain" description="PAC" evidence="12">
    <location>
        <begin position="555"/>
        <end position="607"/>
    </location>
</feature>
<dbReference type="InterPro" id="IPR036890">
    <property type="entry name" value="HATPase_C_sf"/>
</dbReference>
<dbReference type="Pfam" id="PF08448">
    <property type="entry name" value="PAS_4"/>
    <property type="match status" value="1"/>
</dbReference>
<dbReference type="Gene3D" id="3.30.565.10">
    <property type="entry name" value="Histidine kinase-like ATPase, C-terminal domain"/>
    <property type="match status" value="1"/>
</dbReference>
<dbReference type="PROSITE" id="PS50110">
    <property type="entry name" value="RESPONSE_REGULATORY"/>
    <property type="match status" value="1"/>
</dbReference>
<evidence type="ECO:0000259" key="10">
    <source>
        <dbReference type="PROSITE" id="PS50110"/>
    </source>
</evidence>
<feature type="domain" description="PAS" evidence="11">
    <location>
        <begin position="480"/>
        <end position="553"/>
    </location>
</feature>
<evidence type="ECO:0000259" key="12">
    <source>
        <dbReference type="PROSITE" id="PS50113"/>
    </source>
</evidence>
<accession>E0U6T7</accession>
<dbReference type="InterPro" id="IPR001789">
    <property type="entry name" value="Sig_transdc_resp-reg_receiver"/>
</dbReference>
<organism evidence="13 14">
    <name type="scientific">Gloeothece verrucosa (strain PCC 7822)</name>
    <name type="common">Cyanothece sp. (strain PCC 7822)</name>
    <dbReference type="NCBI Taxonomy" id="497965"/>
    <lineage>
        <taxon>Bacteria</taxon>
        <taxon>Bacillati</taxon>
        <taxon>Cyanobacteriota</taxon>
        <taxon>Cyanophyceae</taxon>
        <taxon>Oscillatoriophycideae</taxon>
        <taxon>Chroococcales</taxon>
        <taxon>Aphanothecaceae</taxon>
        <taxon>Gloeothece</taxon>
        <taxon>Gloeothece verrucosa</taxon>
    </lineage>
</organism>
<dbReference type="OrthoDB" id="509491at2"/>
<dbReference type="SMART" id="SM00091">
    <property type="entry name" value="PAS"/>
    <property type="match status" value="4"/>
</dbReference>
<dbReference type="SMART" id="SM00448">
    <property type="entry name" value="REC"/>
    <property type="match status" value="1"/>
</dbReference>
<protein>
    <recommendedName>
        <fullName evidence="2">histidine kinase</fullName>
        <ecNumber evidence="2">2.7.13.3</ecNumber>
    </recommendedName>
</protein>
<keyword evidence="6" id="KW-0902">Two-component regulatory system</keyword>
<dbReference type="SUPFAM" id="SSF47384">
    <property type="entry name" value="Homodimeric domain of signal transducing histidine kinase"/>
    <property type="match status" value="1"/>
</dbReference>
<dbReference type="PROSITE" id="PS50109">
    <property type="entry name" value="HIS_KIN"/>
    <property type="match status" value="1"/>
</dbReference>
<evidence type="ECO:0000256" key="7">
    <source>
        <dbReference type="PROSITE-ProRule" id="PRU00169"/>
    </source>
</evidence>
<dbReference type="eggNOG" id="COG4191">
    <property type="taxonomic scope" value="Bacteria"/>
</dbReference>
<dbReference type="CDD" id="cd00075">
    <property type="entry name" value="HATPase"/>
    <property type="match status" value="1"/>
</dbReference>
<evidence type="ECO:0000259" key="11">
    <source>
        <dbReference type="PROSITE" id="PS50112"/>
    </source>
</evidence>
<evidence type="ECO:0000313" key="13">
    <source>
        <dbReference type="EMBL" id="ADN15974.1"/>
    </source>
</evidence>
<dbReference type="NCBIfam" id="TIGR00229">
    <property type="entry name" value="sensory_box"/>
    <property type="match status" value="4"/>
</dbReference>
<feature type="domain" description="PAC" evidence="12">
    <location>
        <begin position="688"/>
        <end position="741"/>
    </location>
</feature>
<dbReference type="InterPro" id="IPR005467">
    <property type="entry name" value="His_kinase_dom"/>
</dbReference>
<dbReference type="PROSITE" id="PS50112">
    <property type="entry name" value="PAS"/>
    <property type="match status" value="4"/>
</dbReference>
<dbReference type="InterPro" id="IPR036097">
    <property type="entry name" value="HisK_dim/P_sf"/>
</dbReference>
<dbReference type="InterPro" id="IPR004358">
    <property type="entry name" value="Sig_transdc_His_kin-like_C"/>
</dbReference>
<evidence type="ECO:0000256" key="3">
    <source>
        <dbReference type="ARBA" id="ARBA00022553"/>
    </source>
</evidence>
<keyword evidence="5 13" id="KW-0418">Kinase</keyword>
<dbReference type="PRINTS" id="PR00344">
    <property type="entry name" value="BCTRLSENSOR"/>
</dbReference>
<dbReference type="InterPro" id="IPR035965">
    <property type="entry name" value="PAS-like_dom_sf"/>
</dbReference>
<feature type="modified residue" description="4-aspartylphosphate" evidence="7">
    <location>
        <position position="59"/>
    </location>
</feature>
<dbReference type="EC" id="2.7.13.3" evidence="2"/>
<dbReference type="Pfam" id="PF00072">
    <property type="entry name" value="Response_reg"/>
    <property type="match status" value="1"/>
</dbReference>
<dbReference type="FunFam" id="3.30.565.10:FF:000006">
    <property type="entry name" value="Sensor histidine kinase WalK"/>
    <property type="match status" value="1"/>
</dbReference>
<evidence type="ECO:0000259" key="9">
    <source>
        <dbReference type="PROSITE" id="PS50109"/>
    </source>
</evidence>
<feature type="domain" description="Histidine kinase" evidence="9">
    <location>
        <begin position="926"/>
        <end position="1147"/>
    </location>
</feature>
<dbReference type="HOGENOM" id="CLU_000445_114_71_3"/>
<proteinExistence type="predicted"/>
<evidence type="ECO:0000256" key="5">
    <source>
        <dbReference type="ARBA" id="ARBA00022777"/>
    </source>
</evidence>
<dbReference type="CDD" id="cd00082">
    <property type="entry name" value="HisKA"/>
    <property type="match status" value="1"/>
</dbReference>
<feature type="domain" description="PAS" evidence="11">
    <location>
        <begin position="608"/>
        <end position="666"/>
    </location>
</feature>
<dbReference type="AlphaFoldDB" id="E0U6T7"/>
<dbReference type="Gene3D" id="1.10.287.130">
    <property type="match status" value="1"/>
</dbReference>